<keyword evidence="1" id="KW-0813">Transport</keyword>
<dbReference type="SUPFAM" id="SSF111369">
    <property type="entry name" value="HlyD-like secretion proteins"/>
    <property type="match status" value="1"/>
</dbReference>
<gene>
    <name evidence="3" type="ordered locus">amb0943</name>
</gene>
<dbReference type="HOGENOM" id="CLU_831064_0_0_5"/>
<dbReference type="KEGG" id="mag:amb0943"/>
<protein>
    <submittedName>
        <fullName evidence="3">Membrane-fusion protein</fullName>
    </submittedName>
</protein>
<keyword evidence="2" id="KW-0175">Coiled coil</keyword>
<accession>Q2W8S9</accession>
<dbReference type="GO" id="GO:0030313">
    <property type="term" value="C:cell envelope"/>
    <property type="evidence" value="ECO:0007669"/>
    <property type="project" value="TreeGrafter"/>
</dbReference>
<organism evidence="3 4">
    <name type="scientific">Paramagnetospirillum magneticum (strain ATCC 700264 / AMB-1)</name>
    <name type="common">Magnetospirillum magneticum</name>
    <dbReference type="NCBI Taxonomy" id="342108"/>
    <lineage>
        <taxon>Bacteria</taxon>
        <taxon>Pseudomonadati</taxon>
        <taxon>Pseudomonadota</taxon>
        <taxon>Alphaproteobacteria</taxon>
        <taxon>Rhodospirillales</taxon>
        <taxon>Magnetospirillaceae</taxon>
        <taxon>Paramagnetospirillum</taxon>
    </lineage>
</organism>
<evidence type="ECO:0000256" key="2">
    <source>
        <dbReference type="SAM" id="Coils"/>
    </source>
</evidence>
<dbReference type="GO" id="GO:0060003">
    <property type="term" value="P:copper ion export"/>
    <property type="evidence" value="ECO:0007669"/>
    <property type="project" value="TreeGrafter"/>
</dbReference>
<keyword evidence="4" id="KW-1185">Reference proteome</keyword>
<evidence type="ECO:0000256" key="1">
    <source>
        <dbReference type="ARBA" id="ARBA00022448"/>
    </source>
</evidence>
<dbReference type="AlphaFoldDB" id="Q2W8S9"/>
<feature type="coiled-coil region" evidence="2">
    <location>
        <begin position="150"/>
        <end position="177"/>
    </location>
</feature>
<dbReference type="PANTHER" id="PTHR30097:SF4">
    <property type="entry name" value="SLR6042 PROTEIN"/>
    <property type="match status" value="1"/>
</dbReference>
<dbReference type="PANTHER" id="PTHR30097">
    <property type="entry name" value="CATION EFFLUX SYSTEM PROTEIN CUSB"/>
    <property type="match status" value="1"/>
</dbReference>
<dbReference type="InterPro" id="IPR051909">
    <property type="entry name" value="MFP_Cation_Efflux"/>
</dbReference>
<evidence type="ECO:0000313" key="3">
    <source>
        <dbReference type="EMBL" id="BAE49746.1"/>
    </source>
</evidence>
<evidence type="ECO:0000313" key="4">
    <source>
        <dbReference type="Proteomes" id="UP000007058"/>
    </source>
</evidence>
<dbReference type="RefSeq" id="WP_011383380.1">
    <property type="nucleotide sequence ID" value="NC_007626.1"/>
</dbReference>
<dbReference type="STRING" id="342108.amb0943"/>
<sequence length="334" mass="36883">MAVLVYHFFIKAVGILLFAVEIGWFVFLPFWNEAKEWWKRRETIGRSRRSLLPVGFFVATLVLALVPWRAHVSAPAVMKAERHLELYAASPARIERILMVEGRQVAEGESLALLSSPDLEYRLAQVERRILVLEYELASFSFDASFRERSQALREELETAIAERVSLQRELARLSVTAPMAGRVVDMIPDLQIGQWISPRERLAQLAGTGALAVEAFVAESDVGRLRIGNEGRFVADDPGRPDLPCRIATIDSGAIRSLTEPVLASVAGGPIQVRAKDKSLVPDQALYRIRCVGTIPAQATQLRGMAVLKAEPESIAGFILRSAAAALLRESGM</sequence>
<reference evidence="3 4" key="1">
    <citation type="journal article" date="2005" name="DNA Res.">
        <title>Complete genome sequence of the facultative anaerobic magnetotactic bacterium Magnetospirillum sp. strain AMB-1.</title>
        <authorList>
            <person name="Matsunaga T."/>
            <person name="Okamura Y."/>
            <person name="Fukuda Y."/>
            <person name="Wahyudi A.T."/>
            <person name="Murase Y."/>
            <person name="Takeyama H."/>
        </authorList>
    </citation>
    <scope>NUCLEOTIDE SEQUENCE [LARGE SCALE GENOMIC DNA]</scope>
    <source>
        <strain evidence="4">ATCC 700264 / AMB-1</strain>
    </source>
</reference>
<dbReference type="Proteomes" id="UP000007058">
    <property type="component" value="Chromosome"/>
</dbReference>
<proteinExistence type="predicted"/>
<dbReference type="GO" id="GO:0015679">
    <property type="term" value="P:plasma membrane copper ion transport"/>
    <property type="evidence" value="ECO:0007669"/>
    <property type="project" value="TreeGrafter"/>
</dbReference>
<name>Q2W8S9_PARM1</name>
<dbReference type="EMBL" id="AP007255">
    <property type="protein sequence ID" value="BAE49746.1"/>
    <property type="molecule type" value="Genomic_DNA"/>
</dbReference>
<dbReference type="OrthoDB" id="7323789at2"/>